<dbReference type="InterPro" id="IPR032675">
    <property type="entry name" value="LRR_dom_sf"/>
</dbReference>
<dbReference type="SUPFAM" id="SSF52058">
    <property type="entry name" value="L domain-like"/>
    <property type="match status" value="1"/>
</dbReference>
<dbReference type="Pfam" id="PF13855">
    <property type="entry name" value="LRR_8"/>
    <property type="match status" value="1"/>
</dbReference>
<feature type="region of interest" description="Disordered" evidence="3">
    <location>
        <begin position="695"/>
        <end position="723"/>
    </location>
</feature>
<accession>A0AAW2H7P4</accession>
<dbReference type="EMBL" id="JARGDH010000006">
    <property type="protein sequence ID" value="KAL0265729.1"/>
    <property type="molecule type" value="Genomic_DNA"/>
</dbReference>
<dbReference type="InterPro" id="IPR001611">
    <property type="entry name" value="Leu-rich_rpt"/>
</dbReference>
<organism evidence="4">
    <name type="scientific">Menopon gallinae</name>
    <name type="common">poultry shaft louse</name>
    <dbReference type="NCBI Taxonomy" id="328185"/>
    <lineage>
        <taxon>Eukaryota</taxon>
        <taxon>Metazoa</taxon>
        <taxon>Ecdysozoa</taxon>
        <taxon>Arthropoda</taxon>
        <taxon>Hexapoda</taxon>
        <taxon>Insecta</taxon>
        <taxon>Pterygota</taxon>
        <taxon>Neoptera</taxon>
        <taxon>Paraneoptera</taxon>
        <taxon>Psocodea</taxon>
        <taxon>Troctomorpha</taxon>
        <taxon>Phthiraptera</taxon>
        <taxon>Amblycera</taxon>
        <taxon>Menoponidae</taxon>
        <taxon>Menopon</taxon>
    </lineage>
</organism>
<feature type="region of interest" description="Disordered" evidence="3">
    <location>
        <begin position="631"/>
        <end position="662"/>
    </location>
</feature>
<keyword evidence="2" id="KW-0677">Repeat</keyword>
<gene>
    <name evidence="4" type="ORF">PYX00_011444</name>
</gene>
<name>A0AAW2H7P4_9NEOP</name>
<evidence type="ECO:0000256" key="2">
    <source>
        <dbReference type="ARBA" id="ARBA00022737"/>
    </source>
</evidence>
<dbReference type="PROSITE" id="PS51450">
    <property type="entry name" value="LRR"/>
    <property type="match status" value="3"/>
</dbReference>
<evidence type="ECO:0000313" key="4">
    <source>
        <dbReference type="EMBL" id="KAL0265729.1"/>
    </source>
</evidence>
<dbReference type="InterPro" id="IPR003591">
    <property type="entry name" value="Leu-rich_rpt_typical-subtyp"/>
</dbReference>
<dbReference type="PANTHER" id="PTHR48051">
    <property type="match status" value="1"/>
</dbReference>
<dbReference type="AlphaFoldDB" id="A0AAW2H7P4"/>
<dbReference type="Gene3D" id="3.80.10.10">
    <property type="entry name" value="Ribonuclease Inhibitor"/>
    <property type="match status" value="2"/>
</dbReference>
<dbReference type="GO" id="GO:0005737">
    <property type="term" value="C:cytoplasm"/>
    <property type="evidence" value="ECO:0007669"/>
    <property type="project" value="TreeGrafter"/>
</dbReference>
<reference evidence="4" key="1">
    <citation type="journal article" date="2024" name="Gigascience">
        <title>Chromosome-level genome of the poultry shaft louse Menopon gallinae provides insight into the host-switching and adaptive evolution of parasitic lice.</title>
        <authorList>
            <person name="Xu Y."/>
            <person name="Ma L."/>
            <person name="Liu S."/>
            <person name="Liang Y."/>
            <person name="Liu Q."/>
            <person name="He Z."/>
            <person name="Tian L."/>
            <person name="Duan Y."/>
            <person name="Cai W."/>
            <person name="Li H."/>
            <person name="Song F."/>
        </authorList>
    </citation>
    <scope>NUCLEOTIDE SEQUENCE</scope>
    <source>
        <strain evidence="4">Cailab_2023a</strain>
    </source>
</reference>
<dbReference type="Pfam" id="PF00560">
    <property type="entry name" value="LRR_1"/>
    <property type="match status" value="2"/>
</dbReference>
<evidence type="ECO:0000256" key="1">
    <source>
        <dbReference type="ARBA" id="ARBA00022614"/>
    </source>
</evidence>
<dbReference type="PRINTS" id="PR00019">
    <property type="entry name" value="LEURICHRPT"/>
</dbReference>
<feature type="compositionally biased region" description="Basic and acidic residues" evidence="3">
    <location>
        <begin position="643"/>
        <end position="662"/>
    </location>
</feature>
<protein>
    <submittedName>
        <fullName evidence="4">Uncharacterized protein</fullName>
    </submittedName>
</protein>
<comment type="caution">
    <text evidence="4">The sequence shown here is derived from an EMBL/GenBank/DDBJ whole genome shotgun (WGS) entry which is preliminary data.</text>
</comment>
<dbReference type="InterPro" id="IPR050216">
    <property type="entry name" value="LRR_domain-containing"/>
</dbReference>
<dbReference type="PANTHER" id="PTHR48051:SF39">
    <property type="entry name" value="P53-INDUCED DEATH DOMAIN PROTEIN 1"/>
    <property type="match status" value="1"/>
</dbReference>
<dbReference type="SMART" id="SM00364">
    <property type="entry name" value="LRR_BAC"/>
    <property type="match status" value="4"/>
</dbReference>
<evidence type="ECO:0000256" key="3">
    <source>
        <dbReference type="SAM" id="MobiDB-lite"/>
    </source>
</evidence>
<proteinExistence type="predicted"/>
<dbReference type="SMART" id="SM00369">
    <property type="entry name" value="LRR_TYP"/>
    <property type="match status" value="4"/>
</dbReference>
<feature type="compositionally biased region" description="Basic residues" evidence="3">
    <location>
        <begin position="703"/>
        <end position="713"/>
    </location>
</feature>
<sequence>MHRFSKTALLLELHIRAIGHKAHCCCDQLDPAQAMQVACERETPPGRGVQLQGRGQKANAGCRWALSSLQYAHLHNNVFHTQSADAPRPQAPLVLLAHKHPLQIHPDHQASPRNGRLIARCMSREAPQKGFKPENYNKAVSRKKVIKNKNEKQPHPMLARKMMWIAMVQWINEVASATAYRGHEEVFDYTDLQKLDLSFNQLIRLPKEIGSLSQLQELDLSGNRLTRLPKEIGHNELTTLPGEIGSLSQLQKLSLSCNELTTLPGEIGSLSQLKWLYLYDNQLTTLPRKIATLQSIIQLDLRNNPLTEYGEGDTLGWRELRDVFGGRVVLDKDKAFREEEVYKRLAASSPHWNITRLRTIMLERVPESKHSAKEILDIWRNKLARYAPVCTDGGDMESYIKTLWGTDKEAFKGWRMYDSSVQATRDLVEAVVLKLRKSRVDAEAYVPELCEALLYCPDRQMATLNMMYSALYAKRDAGSFEYFVENEIATLKRYILDIVVTPGLGTQNVHVQNYWRYKLREKLGFKEEYKPRMGMFGQDLFGGHVGNVLDVFYTKFTPEYVVERLVEEINGRKERLMEAGAYLSGRLKDESYKRRVFEFENEEDADLLIPSRITHSGVEDILEGMGILVRGGEETSDAGSPVTERDRENPRQSLDGCRERQAMERKALPTREAKGGPRIPDHQVQHVVAHVTQARDGAACARGRTRQGRRSVLRTRVPDRRAP</sequence>
<keyword evidence="1" id="KW-0433">Leucine-rich repeat</keyword>